<keyword evidence="2 4" id="KW-0238">DNA-binding</keyword>
<keyword evidence="3" id="KW-0804">Transcription</keyword>
<dbReference type="Proteomes" id="UP000885986">
    <property type="component" value="Unassembled WGS sequence"/>
</dbReference>
<dbReference type="Gene3D" id="1.10.357.10">
    <property type="entry name" value="Tetracycline Repressor, domain 2"/>
    <property type="match status" value="1"/>
</dbReference>
<reference evidence="6" key="1">
    <citation type="journal article" date="2020" name="mSystems">
        <title>Genome- and Community-Level Interaction Insights into Carbon Utilization and Element Cycling Functions of Hydrothermarchaeota in Hydrothermal Sediment.</title>
        <authorList>
            <person name="Zhou Z."/>
            <person name="Liu Y."/>
            <person name="Xu W."/>
            <person name="Pan J."/>
            <person name="Luo Z.H."/>
            <person name="Li M."/>
        </authorList>
    </citation>
    <scope>NUCLEOTIDE SEQUENCE [LARGE SCALE GENOMIC DNA]</scope>
    <source>
        <strain evidence="6">SpSt-1224</strain>
    </source>
</reference>
<evidence type="ECO:0000256" key="1">
    <source>
        <dbReference type="ARBA" id="ARBA00023015"/>
    </source>
</evidence>
<comment type="caution">
    <text evidence="6">The sequence shown here is derived from an EMBL/GenBank/DDBJ whole genome shotgun (WGS) entry which is preliminary data.</text>
</comment>
<dbReference type="InterPro" id="IPR011075">
    <property type="entry name" value="TetR_C"/>
</dbReference>
<proteinExistence type="predicted"/>
<feature type="DNA-binding region" description="H-T-H motif" evidence="4">
    <location>
        <begin position="33"/>
        <end position="52"/>
    </location>
</feature>
<dbReference type="InterPro" id="IPR050109">
    <property type="entry name" value="HTH-type_TetR-like_transc_reg"/>
</dbReference>
<gene>
    <name evidence="6" type="ORF">ENN98_02355</name>
</gene>
<evidence type="ECO:0000256" key="3">
    <source>
        <dbReference type="ARBA" id="ARBA00023163"/>
    </source>
</evidence>
<accession>A0A7C2TH35</accession>
<name>A0A7C2TH35_9BACT</name>
<dbReference type="InterPro" id="IPR001647">
    <property type="entry name" value="HTH_TetR"/>
</dbReference>
<evidence type="ECO:0000256" key="2">
    <source>
        <dbReference type="ARBA" id="ARBA00023125"/>
    </source>
</evidence>
<evidence type="ECO:0000313" key="6">
    <source>
        <dbReference type="EMBL" id="HET97544.1"/>
    </source>
</evidence>
<dbReference type="SUPFAM" id="SSF46689">
    <property type="entry name" value="Homeodomain-like"/>
    <property type="match status" value="1"/>
</dbReference>
<organism evidence="6">
    <name type="scientific">Desulfurivibrio alkaliphilus</name>
    <dbReference type="NCBI Taxonomy" id="427923"/>
    <lineage>
        <taxon>Bacteria</taxon>
        <taxon>Pseudomonadati</taxon>
        <taxon>Thermodesulfobacteriota</taxon>
        <taxon>Desulfobulbia</taxon>
        <taxon>Desulfobulbales</taxon>
        <taxon>Desulfobulbaceae</taxon>
        <taxon>Desulfurivibrio</taxon>
    </lineage>
</organism>
<dbReference type="Pfam" id="PF16925">
    <property type="entry name" value="TetR_C_13"/>
    <property type="match status" value="1"/>
</dbReference>
<protein>
    <submittedName>
        <fullName evidence="6">TetR/AcrR family transcriptional regulator</fullName>
    </submittedName>
</protein>
<feature type="domain" description="HTH tetR-type" evidence="5">
    <location>
        <begin position="10"/>
        <end position="70"/>
    </location>
</feature>
<dbReference type="Pfam" id="PF00440">
    <property type="entry name" value="TetR_N"/>
    <property type="match status" value="1"/>
</dbReference>
<dbReference type="PANTHER" id="PTHR30055">
    <property type="entry name" value="HTH-TYPE TRANSCRIPTIONAL REGULATOR RUTR"/>
    <property type="match status" value="1"/>
</dbReference>
<dbReference type="GO" id="GO:0000976">
    <property type="term" value="F:transcription cis-regulatory region binding"/>
    <property type="evidence" value="ECO:0007669"/>
    <property type="project" value="TreeGrafter"/>
</dbReference>
<dbReference type="InterPro" id="IPR036271">
    <property type="entry name" value="Tet_transcr_reg_TetR-rel_C_sf"/>
</dbReference>
<sequence>MGGHKHLPAEQRRELTVAAVIDLAGEQNPEEITTSAIAARMQLTQGALFRHFPSKEAIWQAVMEWVARQLSRRVEKASWQAASPLAALEAVFTTHIDFVVQHPGVPRMLFGQLQKAGDTPAKQVVRSLLARYGEHLQEIIEAGKQRGEIAAGIDGTVAASLFIGSIQGLVMQSLLLDDFALVRRQAPAVFLIFRRGIMA</sequence>
<dbReference type="InterPro" id="IPR009057">
    <property type="entry name" value="Homeodomain-like_sf"/>
</dbReference>
<evidence type="ECO:0000256" key="4">
    <source>
        <dbReference type="PROSITE-ProRule" id="PRU00335"/>
    </source>
</evidence>
<dbReference type="EMBL" id="DSDS01000054">
    <property type="protein sequence ID" value="HET97544.1"/>
    <property type="molecule type" value="Genomic_DNA"/>
</dbReference>
<dbReference type="GO" id="GO:0003700">
    <property type="term" value="F:DNA-binding transcription factor activity"/>
    <property type="evidence" value="ECO:0007669"/>
    <property type="project" value="TreeGrafter"/>
</dbReference>
<evidence type="ECO:0000259" key="5">
    <source>
        <dbReference type="PROSITE" id="PS50977"/>
    </source>
</evidence>
<dbReference type="PROSITE" id="PS50977">
    <property type="entry name" value="HTH_TETR_2"/>
    <property type="match status" value="1"/>
</dbReference>
<dbReference type="PANTHER" id="PTHR30055:SF234">
    <property type="entry name" value="HTH-TYPE TRANSCRIPTIONAL REGULATOR BETI"/>
    <property type="match status" value="1"/>
</dbReference>
<dbReference type="AlphaFoldDB" id="A0A7C2TH35"/>
<keyword evidence="1" id="KW-0805">Transcription regulation</keyword>
<dbReference type="SUPFAM" id="SSF48498">
    <property type="entry name" value="Tetracyclin repressor-like, C-terminal domain"/>
    <property type="match status" value="1"/>
</dbReference>